<reference evidence="4" key="1">
    <citation type="submission" date="2010-07" db="EMBL/GenBank/DDBJ databases">
        <title>The genome sequence of Gaeumannomyces graminis var. tritici strain R3-111a-1.</title>
        <authorList>
            <consortium name="The Broad Institute Genome Sequencing Platform"/>
            <person name="Ma L.-J."/>
            <person name="Dead R."/>
            <person name="Young S."/>
            <person name="Zeng Q."/>
            <person name="Koehrsen M."/>
            <person name="Alvarado L."/>
            <person name="Berlin A."/>
            <person name="Chapman S.B."/>
            <person name="Chen Z."/>
            <person name="Freedman E."/>
            <person name="Gellesch M."/>
            <person name="Goldberg J."/>
            <person name="Griggs A."/>
            <person name="Gujja S."/>
            <person name="Heilman E.R."/>
            <person name="Heiman D."/>
            <person name="Hepburn T."/>
            <person name="Howarth C."/>
            <person name="Jen D."/>
            <person name="Larson L."/>
            <person name="Mehta T."/>
            <person name="Neiman D."/>
            <person name="Pearson M."/>
            <person name="Roberts A."/>
            <person name="Saif S."/>
            <person name="Shea T."/>
            <person name="Shenoy N."/>
            <person name="Sisk P."/>
            <person name="Stolte C."/>
            <person name="Sykes S."/>
            <person name="Walk T."/>
            <person name="White J."/>
            <person name="Yandava C."/>
            <person name="Haas B."/>
            <person name="Nusbaum C."/>
            <person name="Birren B."/>
        </authorList>
    </citation>
    <scope>NUCLEOTIDE SEQUENCE [LARGE SCALE GENOMIC DNA]</scope>
    <source>
        <strain evidence="4">R3-111a-1</strain>
    </source>
</reference>
<reference evidence="3" key="4">
    <citation type="journal article" date="2015" name="G3 (Bethesda)">
        <title>Genome sequences of three phytopathogenic species of the Magnaporthaceae family of fungi.</title>
        <authorList>
            <person name="Okagaki L.H."/>
            <person name="Nunes C.C."/>
            <person name="Sailsbery J."/>
            <person name="Clay B."/>
            <person name="Brown D."/>
            <person name="John T."/>
            <person name="Oh Y."/>
            <person name="Young N."/>
            <person name="Fitzgerald M."/>
            <person name="Haas B.J."/>
            <person name="Zeng Q."/>
            <person name="Young S."/>
            <person name="Adiconis X."/>
            <person name="Fan L."/>
            <person name="Levin J.Z."/>
            <person name="Mitchell T.K."/>
            <person name="Okubara P.A."/>
            <person name="Farman M.L."/>
            <person name="Kohn L.M."/>
            <person name="Birren B."/>
            <person name="Ma L.-J."/>
            <person name="Dean R.A."/>
        </authorList>
    </citation>
    <scope>NUCLEOTIDE SEQUENCE</scope>
    <source>
        <strain evidence="3">R3-111a-1</strain>
    </source>
</reference>
<protein>
    <submittedName>
        <fullName evidence="2 3">Uncharacterized protein</fullName>
    </submittedName>
</protein>
<reference evidence="2" key="2">
    <citation type="submission" date="2010-07" db="EMBL/GenBank/DDBJ databases">
        <authorList>
            <consortium name="The Broad Institute Genome Sequencing Platform"/>
            <consortium name="Broad Institute Genome Sequencing Center for Infectious Disease"/>
            <person name="Ma L.-J."/>
            <person name="Dead R."/>
            <person name="Young S."/>
            <person name="Zeng Q."/>
            <person name="Koehrsen M."/>
            <person name="Alvarado L."/>
            <person name="Berlin A."/>
            <person name="Chapman S.B."/>
            <person name="Chen Z."/>
            <person name="Freedman E."/>
            <person name="Gellesch M."/>
            <person name="Goldberg J."/>
            <person name="Griggs A."/>
            <person name="Gujja S."/>
            <person name="Heilman E.R."/>
            <person name="Heiman D."/>
            <person name="Hepburn T."/>
            <person name="Howarth C."/>
            <person name="Jen D."/>
            <person name="Larson L."/>
            <person name="Mehta T."/>
            <person name="Neiman D."/>
            <person name="Pearson M."/>
            <person name="Roberts A."/>
            <person name="Saif S."/>
            <person name="Shea T."/>
            <person name="Shenoy N."/>
            <person name="Sisk P."/>
            <person name="Stolte C."/>
            <person name="Sykes S."/>
            <person name="Walk T."/>
            <person name="White J."/>
            <person name="Yandava C."/>
            <person name="Haas B."/>
            <person name="Nusbaum C."/>
            <person name="Birren B."/>
        </authorList>
    </citation>
    <scope>NUCLEOTIDE SEQUENCE</scope>
    <source>
        <strain evidence="2">R3-111a-1</strain>
    </source>
</reference>
<dbReference type="EMBL" id="GL385397">
    <property type="protein sequence ID" value="EJT75504.1"/>
    <property type="molecule type" value="Genomic_DNA"/>
</dbReference>
<evidence type="ECO:0000313" key="4">
    <source>
        <dbReference type="Proteomes" id="UP000006039"/>
    </source>
</evidence>
<reference evidence="3" key="5">
    <citation type="submission" date="2018-04" db="UniProtKB">
        <authorList>
            <consortium name="EnsemblFungi"/>
        </authorList>
    </citation>
    <scope>IDENTIFICATION</scope>
    <source>
        <strain evidence="3">R3-111a-1</strain>
    </source>
</reference>
<sequence length="92" mass="9593">MGCHQSTAAQAGSADGPHDSDDASGPEPSPRPREDITRLIEPNVNFEAAQNEGARDRAEYYQQRAAALLQDLSGRLPAGNPPTPAAAAAAKK</sequence>
<name>J3NVX5_GAET3</name>
<feature type="compositionally biased region" description="Polar residues" evidence="1">
    <location>
        <begin position="1"/>
        <end position="10"/>
    </location>
</feature>
<dbReference type="Proteomes" id="UP000006039">
    <property type="component" value="Unassembled WGS sequence"/>
</dbReference>
<feature type="region of interest" description="Disordered" evidence="1">
    <location>
        <begin position="72"/>
        <end position="92"/>
    </location>
</feature>
<dbReference type="HOGENOM" id="CLU_2413382_0_0_1"/>
<evidence type="ECO:0000313" key="3">
    <source>
        <dbReference type="EnsemblFungi" id="EJT75504"/>
    </source>
</evidence>
<dbReference type="GeneID" id="20345895"/>
<dbReference type="EnsemblFungi" id="EJT75504">
    <property type="protein sequence ID" value="EJT75504"/>
    <property type="gene ID" value="GGTG_05437"/>
</dbReference>
<reference evidence="2" key="3">
    <citation type="submission" date="2010-09" db="EMBL/GenBank/DDBJ databases">
        <title>Annotation of Gaeumannomyces graminis var. tritici R3-111a-1.</title>
        <authorList>
            <consortium name="The Broad Institute Genome Sequencing Platform"/>
            <person name="Ma L.-J."/>
            <person name="Dead R."/>
            <person name="Young S.K."/>
            <person name="Zeng Q."/>
            <person name="Gargeya S."/>
            <person name="Fitzgerald M."/>
            <person name="Haas B."/>
            <person name="Abouelleil A."/>
            <person name="Alvarado L."/>
            <person name="Arachchi H.M."/>
            <person name="Berlin A."/>
            <person name="Brown A."/>
            <person name="Chapman S.B."/>
            <person name="Chen Z."/>
            <person name="Dunbar C."/>
            <person name="Freedman E."/>
            <person name="Gearin G."/>
            <person name="Gellesch M."/>
            <person name="Goldberg J."/>
            <person name="Griggs A."/>
            <person name="Gujja S."/>
            <person name="Heiman D."/>
            <person name="Howarth C."/>
            <person name="Larson L."/>
            <person name="Lui A."/>
            <person name="MacDonald P.J.P."/>
            <person name="Mehta T."/>
            <person name="Montmayeur A."/>
            <person name="Murphy C."/>
            <person name="Neiman D."/>
            <person name="Pearson M."/>
            <person name="Priest M."/>
            <person name="Roberts A."/>
            <person name="Saif S."/>
            <person name="Shea T."/>
            <person name="Shenoy N."/>
            <person name="Sisk P."/>
            <person name="Stolte C."/>
            <person name="Sykes S."/>
            <person name="Yandava C."/>
            <person name="Wortman J."/>
            <person name="Nusbaum C."/>
            <person name="Birren B."/>
        </authorList>
    </citation>
    <scope>NUCLEOTIDE SEQUENCE</scope>
    <source>
        <strain evidence="2">R3-111a-1</strain>
    </source>
</reference>
<evidence type="ECO:0000256" key="1">
    <source>
        <dbReference type="SAM" id="MobiDB-lite"/>
    </source>
</evidence>
<keyword evidence="4" id="KW-1185">Reference proteome</keyword>
<accession>J3NVX5</accession>
<feature type="region of interest" description="Disordered" evidence="1">
    <location>
        <begin position="1"/>
        <end position="42"/>
    </location>
</feature>
<dbReference type="RefSeq" id="XP_009221504.1">
    <property type="nucleotide sequence ID" value="XM_009223240.1"/>
</dbReference>
<gene>
    <name evidence="3" type="primary">20345895</name>
    <name evidence="2" type="ORF">GGTG_05437</name>
</gene>
<organism evidence="2">
    <name type="scientific">Gaeumannomyces tritici (strain R3-111a-1)</name>
    <name type="common">Wheat and barley take-all root rot fungus</name>
    <name type="synonym">Gaeumannomyces graminis var. tritici</name>
    <dbReference type="NCBI Taxonomy" id="644352"/>
    <lineage>
        <taxon>Eukaryota</taxon>
        <taxon>Fungi</taxon>
        <taxon>Dikarya</taxon>
        <taxon>Ascomycota</taxon>
        <taxon>Pezizomycotina</taxon>
        <taxon>Sordariomycetes</taxon>
        <taxon>Sordariomycetidae</taxon>
        <taxon>Magnaporthales</taxon>
        <taxon>Magnaporthaceae</taxon>
        <taxon>Gaeumannomyces</taxon>
    </lineage>
</organism>
<evidence type="ECO:0000313" key="2">
    <source>
        <dbReference type="EMBL" id="EJT75504.1"/>
    </source>
</evidence>
<dbReference type="VEuPathDB" id="FungiDB:GGTG_05437"/>
<proteinExistence type="predicted"/>
<dbReference type="AlphaFoldDB" id="J3NVX5"/>